<name>A0A139AZ79_GONPJ</name>
<evidence type="ECO:0000256" key="7">
    <source>
        <dbReference type="HAMAP-Rule" id="MF_03061"/>
    </source>
</evidence>
<dbReference type="CDD" id="cd04091">
    <property type="entry name" value="mtEFG1_II_like"/>
    <property type="match status" value="1"/>
</dbReference>
<dbReference type="GO" id="GO:0070125">
    <property type="term" value="P:mitochondrial translational elongation"/>
    <property type="evidence" value="ECO:0007669"/>
    <property type="project" value="UniProtKB-UniRule"/>
</dbReference>
<dbReference type="FunFam" id="3.30.70.870:FF:000001">
    <property type="entry name" value="Elongation factor G"/>
    <property type="match status" value="1"/>
</dbReference>
<reference evidence="10 11" key="1">
    <citation type="journal article" date="2015" name="Genome Biol. Evol.">
        <title>Phylogenomic analyses indicate that early fungi evolved digesting cell walls of algal ancestors of land plants.</title>
        <authorList>
            <person name="Chang Y."/>
            <person name="Wang S."/>
            <person name="Sekimoto S."/>
            <person name="Aerts A.L."/>
            <person name="Choi C."/>
            <person name="Clum A."/>
            <person name="LaButti K.M."/>
            <person name="Lindquist E.A."/>
            <person name="Yee Ngan C."/>
            <person name="Ohm R.A."/>
            <person name="Salamov A.A."/>
            <person name="Grigoriev I.V."/>
            <person name="Spatafora J.W."/>
            <person name="Berbee M.L."/>
        </authorList>
    </citation>
    <scope>NUCLEOTIDE SEQUENCE [LARGE SCALE GENOMIC DNA]</scope>
    <source>
        <strain evidence="10 11">JEL478</strain>
    </source>
</reference>
<feature type="compositionally biased region" description="Polar residues" evidence="8">
    <location>
        <begin position="38"/>
        <end position="49"/>
    </location>
</feature>
<keyword evidence="7" id="KW-0496">Mitochondrion</keyword>
<dbReference type="InterPro" id="IPR000795">
    <property type="entry name" value="T_Tr_GTP-bd_dom"/>
</dbReference>
<evidence type="ECO:0000256" key="6">
    <source>
        <dbReference type="ARBA" id="ARBA00024731"/>
    </source>
</evidence>
<dbReference type="CDD" id="cd01434">
    <property type="entry name" value="EFG_mtEFG1_IV"/>
    <property type="match status" value="1"/>
</dbReference>
<comment type="similarity">
    <text evidence="1">Belongs to the TRAFAC class translation factor GTPase superfamily. Classic translation factor GTPase family. EF-G/EF-2 subfamily.</text>
</comment>
<dbReference type="Pfam" id="PF03764">
    <property type="entry name" value="EFG_IV"/>
    <property type="match status" value="1"/>
</dbReference>
<dbReference type="SUPFAM" id="SSF54980">
    <property type="entry name" value="EF-G C-terminal domain-like"/>
    <property type="match status" value="2"/>
</dbReference>
<dbReference type="InterPro" id="IPR004161">
    <property type="entry name" value="EFTu-like_2"/>
</dbReference>
<protein>
    <recommendedName>
        <fullName evidence="7">Elongation factor G, mitochondrial</fullName>
        <shortName evidence="7">EF-Gmt</shortName>
    </recommendedName>
    <alternativeName>
        <fullName evidence="7">Elongation factor G 1, mitochondrial</fullName>
        <shortName evidence="7">mEF-G 1</shortName>
    </alternativeName>
    <alternativeName>
        <fullName evidence="7">Elongation factor G1</fullName>
    </alternativeName>
</protein>
<evidence type="ECO:0000256" key="5">
    <source>
        <dbReference type="ARBA" id="ARBA00023134"/>
    </source>
</evidence>
<dbReference type="InterPro" id="IPR031157">
    <property type="entry name" value="G_TR_CS"/>
</dbReference>
<evidence type="ECO:0000313" key="11">
    <source>
        <dbReference type="Proteomes" id="UP000070544"/>
    </source>
</evidence>
<dbReference type="OrthoDB" id="198619at2759"/>
<evidence type="ECO:0000256" key="8">
    <source>
        <dbReference type="SAM" id="MobiDB-lite"/>
    </source>
</evidence>
<feature type="binding site" evidence="7">
    <location>
        <begin position="225"/>
        <end position="228"/>
    </location>
    <ligand>
        <name>GTP</name>
        <dbReference type="ChEBI" id="CHEBI:37565"/>
    </ligand>
</feature>
<dbReference type="InterPro" id="IPR035647">
    <property type="entry name" value="EFG_III/V"/>
</dbReference>
<dbReference type="FunFam" id="3.30.70.240:FF:000001">
    <property type="entry name" value="Elongation factor G"/>
    <property type="match status" value="1"/>
</dbReference>
<dbReference type="PANTHER" id="PTHR43636:SF2">
    <property type="entry name" value="ELONGATION FACTOR G, MITOCHONDRIAL"/>
    <property type="match status" value="1"/>
</dbReference>
<dbReference type="InterPro" id="IPR000640">
    <property type="entry name" value="EFG_V-like"/>
</dbReference>
<dbReference type="HAMAP" id="MF_00054_B">
    <property type="entry name" value="EF_G_EF_2_B"/>
    <property type="match status" value="1"/>
</dbReference>
<dbReference type="PROSITE" id="PS51722">
    <property type="entry name" value="G_TR_2"/>
    <property type="match status" value="1"/>
</dbReference>
<proteinExistence type="inferred from homology"/>
<dbReference type="GO" id="GO:0003746">
    <property type="term" value="F:translation elongation factor activity"/>
    <property type="evidence" value="ECO:0007669"/>
    <property type="project" value="UniProtKB-UniRule"/>
</dbReference>
<keyword evidence="5 7" id="KW-0342">GTP-binding</keyword>
<dbReference type="InterPro" id="IPR047872">
    <property type="entry name" value="EFG_IV"/>
</dbReference>
<dbReference type="UniPathway" id="UPA00345"/>
<dbReference type="InterPro" id="IPR009000">
    <property type="entry name" value="Transl_B-barrel_sf"/>
</dbReference>
<feature type="region of interest" description="Disordered" evidence="8">
    <location>
        <begin position="37"/>
        <end position="85"/>
    </location>
</feature>
<dbReference type="InterPro" id="IPR009022">
    <property type="entry name" value="EFG_III"/>
</dbReference>
<dbReference type="Gene3D" id="2.40.30.10">
    <property type="entry name" value="Translation factors"/>
    <property type="match status" value="1"/>
</dbReference>
<dbReference type="InterPro" id="IPR020568">
    <property type="entry name" value="Ribosomal_Su5_D2-typ_SF"/>
</dbReference>
<dbReference type="GO" id="GO:0005739">
    <property type="term" value="C:mitochondrion"/>
    <property type="evidence" value="ECO:0007669"/>
    <property type="project" value="UniProtKB-SubCell"/>
</dbReference>
<dbReference type="SMART" id="SM00838">
    <property type="entry name" value="EFG_C"/>
    <property type="match status" value="1"/>
</dbReference>
<dbReference type="FunFam" id="3.30.230.10:FF:000003">
    <property type="entry name" value="Elongation factor G"/>
    <property type="match status" value="1"/>
</dbReference>
<dbReference type="OMA" id="GQFAKVQ"/>
<dbReference type="Pfam" id="PF03144">
    <property type="entry name" value="GTP_EFTU_D2"/>
    <property type="match status" value="1"/>
</dbReference>
<dbReference type="Pfam" id="PF14492">
    <property type="entry name" value="EFG_III"/>
    <property type="match status" value="1"/>
</dbReference>
<dbReference type="Gene3D" id="3.30.70.240">
    <property type="match status" value="1"/>
</dbReference>
<dbReference type="CDD" id="cd16262">
    <property type="entry name" value="EFG_III"/>
    <property type="match status" value="1"/>
</dbReference>
<dbReference type="STRING" id="1344416.A0A139AZ79"/>
<dbReference type="Pfam" id="PF00679">
    <property type="entry name" value="EFG_C"/>
    <property type="match status" value="1"/>
</dbReference>
<dbReference type="InterPro" id="IPR004540">
    <property type="entry name" value="Transl_elong_EFG/EF2"/>
</dbReference>
<evidence type="ECO:0000256" key="1">
    <source>
        <dbReference type="ARBA" id="ARBA00005870"/>
    </source>
</evidence>
<comment type="function">
    <text evidence="6">Catalyzes the GTP-dependent ribosomal translocation step during translation elongation. During this step, the ribosome changes from the pre-translocational (PRE) to the post-translocational (POST) state as the newly formed A-site-bound peptidyl-tRNA and P-site-bound deacylated tRNA move to the P and E sites, respectively. Catalyzes the coordinated movement of the two tRNA molecules, the mRNA and conformational changes in the ribosome.</text>
</comment>
<comment type="pathway">
    <text evidence="7">Protein biosynthesis; polypeptide chain elongation.</text>
</comment>
<dbReference type="Gene3D" id="3.30.70.870">
    <property type="entry name" value="Elongation Factor G (Translational Gtpase), domain 3"/>
    <property type="match status" value="1"/>
</dbReference>
<dbReference type="NCBIfam" id="TIGR00231">
    <property type="entry name" value="small_GTP"/>
    <property type="match status" value="1"/>
</dbReference>
<evidence type="ECO:0000256" key="3">
    <source>
        <dbReference type="ARBA" id="ARBA00022768"/>
    </source>
</evidence>
<feature type="domain" description="Tr-type G" evidence="9">
    <location>
        <begin position="95"/>
        <end position="372"/>
    </location>
</feature>
<dbReference type="SUPFAM" id="SSF52540">
    <property type="entry name" value="P-loop containing nucleoside triphosphate hydrolases"/>
    <property type="match status" value="1"/>
</dbReference>
<dbReference type="InterPro" id="IPR005225">
    <property type="entry name" value="Small_GTP-bd"/>
</dbReference>
<dbReference type="Proteomes" id="UP000070544">
    <property type="component" value="Unassembled WGS sequence"/>
</dbReference>
<comment type="similarity">
    <text evidence="7">Belongs to the GTP-binding elongation factor family. EF-G/EF-2 subfamily.</text>
</comment>
<dbReference type="PROSITE" id="PS00301">
    <property type="entry name" value="G_TR_1"/>
    <property type="match status" value="1"/>
</dbReference>
<dbReference type="Pfam" id="PF00009">
    <property type="entry name" value="GTP_EFTU"/>
    <property type="match status" value="1"/>
</dbReference>
<keyword evidence="2 7" id="KW-0547">Nucleotide-binding</keyword>
<evidence type="ECO:0000256" key="4">
    <source>
        <dbReference type="ARBA" id="ARBA00022917"/>
    </source>
</evidence>
<dbReference type="SUPFAM" id="SSF50447">
    <property type="entry name" value="Translation proteins"/>
    <property type="match status" value="1"/>
</dbReference>
<dbReference type="PRINTS" id="PR00315">
    <property type="entry name" value="ELONGATNFCT"/>
</dbReference>
<dbReference type="EMBL" id="KQ965732">
    <property type="protein sequence ID" value="KXS21863.1"/>
    <property type="molecule type" value="Genomic_DNA"/>
</dbReference>
<keyword evidence="11" id="KW-1185">Reference proteome</keyword>
<feature type="binding site" evidence="7">
    <location>
        <begin position="104"/>
        <end position="111"/>
    </location>
    <ligand>
        <name>GTP</name>
        <dbReference type="ChEBI" id="CHEBI:37565"/>
    </ligand>
</feature>
<sequence>MRRAAAIARSRANTPSTRRLASRTRSLVPSILAAHPSLPQSHTVPSQQAALRRPFSASPLPRQTAATATEEVQQEDIEDSPVHGVTDPEDLRRLSLLRNLGISAHIDSGKTTLTERVLYYSGRIGRIHEVRGKDAVGAKMDSMELEREKGITIQSAATYAPWGDHFLNIIDTPGHVDFTIEVERALRVLDGAVLVLCSVGGVQSQTITVDRQMKRYSVPRIAFINKMDRAGANPQRVLEQLRTKLRLNSAMIQIPIGAESDFKGVVDLIKMVAYYNEGENGEVVVTRDVPPELMDLARSKRAELVERVADVDEAVADLYLAEEPVSAETLQEAIRRATLALTFVPALVGSAYWNTGVQPLLDAVCSFLPAPHEVRGTALNLAESERPVSLSSASDDPLVALAFKLEETRFGQLTYLRVYQGSVKKGGYIVNVKTGKKVKVPRLVRMHSDEMEDVDEVGSGEICALFGIDCASGDTFTDGRVQYSMTSMFVPEPVISLSIEPKAKEATTNFSKALNKFTREDPTFRVHVDSESKQTIISGMGELHLEVYVERMRREYKVDCTTGKPQVAFRETIQKRVDFNYTHKKQSGGSGQFGRVQGYIEPMEEPTERAEYVEFVDETVGNNIPSNFKPAIEKGFREAIEKGSLIGHPVTRVRFVLTDGLAHAVDSNELSFKLAAMGAFREAFAKAGPQILEPIMSVATSAPAEYQGTVISLMNKRRGTILDASVRDDYVDVDSEVPLNDMFGFSTDLRSSTQGKGEFSMEYKKHSPVITQIQMQLIDEYKKAQQQKK</sequence>
<gene>
    <name evidence="7" type="primary">MEF1</name>
    <name evidence="10" type="ORF">M427DRAFT_130555</name>
</gene>
<dbReference type="NCBIfam" id="NF009381">
    <property type="entry name" value="PRK12740.1-5"/>
    <property type="match status" value="1"/>
</dbReference>
<dbReference type="Gene3D" id="3.30.230.10">
    <property type="match status" value="1"/>
</dbReference>
<keyword evidence="4 7" id="KW-0648">Protein biosynthesis</keyword>
<dbReference type="PANTHER" id="PTHR43636">
    <property type="entry name" value="ELONGATION FACTOR G, MITOCHONDRIAL"/>
    <property type="match status" value="1"/>
</dbReference>
<dbReference type="AlphaFoldDB" id="A0A139AZ79"/>
<comment type="subcellular location">
    <subcellularLocation>
        <location evidence="7">Mitochondrion</location>
    </subcellularLocation>
</comment>
<keyword evidence="3 7" id="KW-0251">Elongation factor</keyword>
<dbReference type="InterPro" id="IPR005517">
    <property type="entry name" value="Transl_elong_EFG/EF2_IV"/>
</dbReference>
<dbReference type="InterPro" id="IPR014721">
    <property type="entry name" value="Ribsml_uS5_D2-typ_fold_subgr"/>
</dbReference>
<dbReference type="FunFam" id="2.40.30.10:FF:000022">
    <property type="entry name" value="Elongation factor G, mitochondrial"/>
    <property type="match status" value="1"/>
</dbReference>
<dbReference type="GO" id="GO:0003924">
    <property type="term" value="F:GTPase activity"/>
    <property type="evidence" value="ECO:0007669"/>
    <property type="project" value="UniProtKB-UniRule"/>
</dbReference>
<dbReference type="Gene3D" id="3.40.50.300">
    <property type="entry name" value="P-loop containing nucleotide triphosphate hydrolases"/>
    <property type="match status" value="1"/>
</dbReference>
<evidence type="ECO:0000313" key="10">
    <source>
        <dbReference type="EMBL" id="KXS21863.1"/>
    </source>
</evidence>
<dbReference type="CDD" id="cd01886">
    <property type="entry name" value="EF-G"/>
    <property type="match status" value="1"/>
</dbReference>
<organism evidence="10 11">
    <name type="scientific">Gonapodya prolifera (strain JEL478)</name>
    <name type="common">Monoblepharis prolifera</name>
    <dbReference type="NCBI Taxonomy" id="1344416"/>
    <lineage>
        <taxon>Eukaryota</taxon>
        <taxon>Fungi</taxon>
        <taxon>Fungi incertae sedis</taxon>
        <taxon>Chytridiomycota</taxon>
        <taxon>Chytridiomycota incertae sedis</taxon>
        <taxon>Monoblepharidomycetes</taxon>
        <taxon>Monoblepharidales</taxon>
        <taxon>Gonapodyaceae</taxon>
        <taxon>Gonapodya</taxon>
    </lineage>
</organism>
<dbReference type="NCBIfam" id="TIGR00484">
    <property type="entry name" value="EF-G"/>
    <property type="match status" value="1"/>
</dbReference>
<evidence type="ECO:0000259" key="9">
    <source>
        <dbReference type="PROSITE" id="PS51722"/>
    </source>
</evidence>
<dbReference type="SMART" id="SM00889">
    <property type="entry name" value="EFG_IV"/>
    <property type="match status" value="1"/>
</dbReference>
<dbReference type="FunFam" id="3.40.50.300:FF:000029">
    <property type="entry name" value="Elongation factor G"/>
    <property type="match status" value="1"/>
</dbReference>
<comment type="function">
    <text evidence="7">Mitochondrial GTPase that catalyzes the GTP-dependent ribosomal translocation step during translation elongation. During this step, the ribosome changes from the pre-translocational (PRE) to the post-translocational (POST) state as the newly formed A-site-bound peptidyl-tRNA and P-site-bound deacylated tRNA move to the P and E sites, respectively. Catalyzes the coordinated movement of the two tRNA molecules, the mRNA and conformational changes in the ribosome.</text>
</comment>
<evidence type="ECO:0000256" key="2">
    <source>
        <dbReference type="ARBA" id="ARBA00022741"/>
    </source>
</evidence>
<dbReference type="SUPFAM" id="SSF54211">
    <property type="entry name" value="Ribosomal protein S5 domain 2-like"/>
    <property type="match status" value="1"/>
</dbReference>
<accession>A0A139AZ79</accession>
<feature type="region of interest" description="Disordered" evidence="8">
    <location>
        <begin position="1"/>
        <end position="23"/>
    </location>
</feature>
<dbReference type="InterPro" id="IPR041095">
    <property type="entry name" value="EFG_II"/>
</dbReference>
<dbReference type="InterPro" id="IPR027417">
    <property type="entry name" value="P-loop_NTPase"/>
</dbReference>
<dbReference type="GO" id="GO:0005525">
    <property type="term" value="F:GTP binding"/>
    <property type="evidence" value="ECO:0007669"/>
    <property type="project" value="UniProtKB-UniRule"/>
</dbReference>
<feature type="binding site" evidence="7">
    <location>
        <begin position="171"/>
        <end position="175"/>
    </location>
    <ligand>
        <name>GTP</name>
        <dbReference type="ChEBI" id="CHEBI:37565"/>
    </ligand>
</feature>